<feature type="domain" description="Alpha/beta hydrolase fold-3" evidence="3">
    <location>
        <begin position="74"/>
        <end position="273"/>
    </location>
</feature>
<reference evidence="4 5" key="1">
    <citation type="submission" date="2017-06" db="EMBL/GenBank/DDBJ databases">
        <authorList>
            <person name="Kim H.J."/>
            <person name="Triplett B.A."/>
        </authorList>
    </citation>
    <scope>NUCLEOTIDE SEQUENCE [LARGE SCALE GENOMIC DNA]</scope>
    <source>
        <strain evidence="4">FRACA_ARgP5</strain>
    </source>
</reference>
<dbReference type="EMBL" id="FZMO01000434">
    <property type="protein sequence ID" value="SNQ50586.1"/>
    <property type="molecule type" value="Genomic_DNA"/>
</dbReference>
<evidence type="ECO:0000313" key="5">
    <source>
        <dbReference type="Proteomes" id="UP000234331"/>
    </source>
</evidence>
<protein>
    <submittedName>
        <fullName evidence="4">Monoterpene epsilon-lactone hydrolase</fullName>
        <ecNumber evidence="4">3.1.1.83</ecNumber>
    </submittedName>
</protein>
<accession>A0A2I2KY54</accession>
<name>A0A2I2KY54_9ACTN</name>
<evidence type="ECO:0000313" key="4">
    <source>
        <dbReference type="EMBL" id="SNQ50586.1"/>
    </source>
</evidence>
<dbReference type="SUPFAM" id="SSF53474">
    <property type="entry name" value="alpha/beta-Hydrolases"/>
    <property type="match status" value="1"/>
</dbReference>
<dbReference type="AlphaFoldDB" id="A0A2I2KY54"/>
<proteinExistence type="inferred from homology"/>
<dbReference type="Pfam" id="PF07859">
    <property type="entry name" value="Abhydrolase_3"/>
    <property type="match status" value="1"/>
</dbReference>
<organism evidence="4 5">
    <name type="scientific">Frankia canadensis</name>
    <dbReference type="NCBI Taxonomy" id="1836972"/>
    <lineage>
        <taxon>Bacteria</taxon>
        <taxon>Bacillati</taxon>
        <taxon>Actinomycetota</taxon>
        <taxon>Actinomycetes</taxon>
        <taxon>Frankiales</taxon>
        <taxon>Frankiaceae</taxon>
        <taxon>Frankia</taxon>
    </lineage>
</organism>
<keyword evidence="5" id="KW-1185">Reference proteome</keyword>
<sequence length="298" mass="31746">MSRTMTTDIQRARDLLAHLVSRPDGTIQDYRDLYDEVLATFPLPAEASSEAVDAGGVPSYWVRDRAVESSTVAVLVHGGGWCMGTAAGYQELAHRISAAARCRVLVVDYRLAPEHPYPEPLDDVLTAYRFARSQPGVTSVALVGDSSGGGLVTGAVVALRENGETPPDALVLMSPLVDLTGEAASLVERADRDPLPARALVEQMGGAFLAGRDPKATPLASPLWADLHDFPPTLALVGTDEGLYDDAVRLIDKIVAAGGEATLEVGENMVHIWPLFSFLPQARAATDLIGRFLAKHLA</sequence>
<dbReference type="EC" id="3.1.1.83" evidence="4"/>
<dbReference type="GO" id="GO:0004806">
    <property type="term" value="F:triacylglycerol lipase activity"/>
    <property type="evidence" value="ECO:0007669"/>
    <property type="project" value="TreeGrafter"/>
</dbReference>
<dbReference type="PANTHER" id="PTHR48081:SF30">
    <property type="entry name" value="ACETYL-HYDROLASE LIPR-RELATED"/>
    <property type="match status" value="1"/>
</dbReference>
<evidence type="ECO:0000259" key="3">
    <source>
        <dbReference type="Pfam" id="PF07859"/>
    </source>
</evidence>
<dbReference type="PANTHER" id="PTHR48081">
    <property type="entry name" value="AB HYDROLASE SUPERFAMILY PROTEIN C4A8.06C"/>
    <property type="match status" value="1"/>
</dbReference>
<dbReference type="InterPro" id="IPR013094">
    <property type="entry name" value="AB_hydrolase_3"/>
</dbReference>
<comment type="similarity">
    <text evidence="1">Belongs to the 'GDXG' lipolytic enzyme family.</text>
</comment>
<evidence type="ECO:0000256" key="2">
    <source>
        <dbReference type="ARBA" id="ARBA00022801"/>
    </source>
</evidence>
<gene>
    <name evidence="4" type="primary">mlhB</name>
    <name evidence="4" type="ORF">FRACA_490018</name>
</gene>
<dbReference type="InterPro" id="IPR029058">
    <property type="entry name" value="AB_hydrolase_fold"/>
</dbReference>
<dbReference type="InterPro" id="IPR050300">
    <property type="entry name" value="GDXG_lipolytic_enzyme"/>
</dbReference>
<keyword evidence="2 4" id="KW-0378">Hydrolase</keyword>
<evidence type="ECO:0000256" key="1">
    <source>
        <dbReference type="ARBA" id="ARBA00010515"/>
    </source>
</evidence>
<dbReference type="Gene3D" id="3.40.50.1820">
    <property type="entry name" value="alpha/beta hydrolase"/>
    <property type="match status" value="1"/>
</dbReference>
<dbReference type="Proteomes" id="UP000234331">
    <property type="component" value="Unassembled WGS sequence"/>
</dbReference>